<sequence>MSFLPPTLLLLSCSVSANSRAIPRPPPPPSLGDPEGRGRAFPTCCAKRAKMAAAASARWLRIRCRLCLPLKSRRADPCEQAPSCRAFIFCRFYSESAALPNVEGADVTGIEEVIIPKRKTWDKVAVLQALASTVNRDTTAAPYAFQDDPYLIPASSLESRSFLLAKKSGENAAKFIINSHPKYFQKDIAEPHIPCLMPEYFEPQIEDISEAALKERIKLRKVKASVDMFDQLLQAGTTVSLETTNSLLDLLCYYGDQEPSADYHFQQREQSEESEEATEENNEKSRKKAGPQLGVTWRAKNNAERIFALMPEKNAHSYCTMIRGMVKHRAPVQALNLYTELLNNRLRADVYTFNAVIEAKALMVNEKFEEKWNNILELLKQMVAQKVKPNLQTFNTILKCLRRFYAFGRLPALQTLREMKAIGIEPSLATYHYIIQLFYQQESSAKGSPLIIYDIMNEVMGKKFSPKDPDDDAFFQSAMRVCSSLRDLELAYQVHGLLNTGDNWKFIGPDNRRNFYYSRFFSLLCLMEQIDVTLKWYKDLIPSVFFPHSQTLIDLLQALDVANRLELIPQIWKDSKEYGHTYRSDLKEEILMLMARDQHPPELQVAFADCAADIKSTYENQDARQTVPDWPANPLNYIAVLFLRAGRTQEAWKMLELFRKHNKIPRNELLNEFMDSAKASSSPDKAMEVVKLASAFSLPICESLTQRVTADFAVSQEQKEALGNLTALTSDSDSDSDSDISEGK</sequence>
<evidence type="ECO:0000256" key="1">
    <source>
        <dbReference type="ARBA" id="ARBA00004173"/>
    </source>
</evidence>
<feature type="region of interest" description="Disordered" evidence="5">
    <location>
        <begin position="723"/>
        <end position="744"/>
    </location>
</feature>
<accession>A0ABM4KJC7</accession>
<name>A0ABM4KJC7_EQUPR</name>
<feature type="chain" id="PRO_5046452665" evidence="6">
    <location>
        <begin position="20"/>
        <end position="744"/>
    </location>
</feature>
<feature type="domain" description="PROP1-like PPR" evidence="7">
    <location>
        <begin position="332"/>
        <end position="446"/>
    </location>
</feature>
<dbReference type="Proteomes" id="UP001652662">
    <property type="component" value="Chromosome 14"/>
</dbReference>
<dbReference type="Gene3D" id="1.25.40.10">
    <property type="entry name" value="Tetratricopeptide repeat domain"/>
    <property type="match status" value="2"/>
</dbReference>
<dbReference type="InterPro" id="IPR055063">
    <property type="entry name" value="Rib_mS39_PPR"/>
</dbReference>
<keyword evidence="8" id="KW-1185">Reference proteome</keyword>
<dbReference type="PANTHER" id="PTHR16276">
    <property type="entry name" value="PENTATRICOPEPTIDE REPEAT DOMAIN-CONTAINING PROTEIN 3"/>
    <property type="match status" value="1"/>
</dbReference>
<keyword evidence="4" id="KW-0496">Mitochondrion</keyword>
<gene>
    <name evidence="9" type="primary">PTCD3</name>
</gene>
<organism evidence="8 9">
    <name type="scientific">Equus przewalskii</name>
    <name type="common">Przewalski's horse</name>
    <name type="synonym">Equus caballus przewalskii</name>
    <dbReference type="NCBI Taxonomy" id="9798"/>
    <lineage>
        <taxon>Eukaryota</taxon>
        <taxon>Metazoa</taxon>
        <taxon>Chordata</taxon>
        <taxon>Craniata</taxon>
        <taxon>Vertebrata</taxon>
        <taxon>Euteleostomi</taxon>
        <taxon>Mammalia</taxon>
        <taxon>Eutheria</taxon>
        <taxon>Laurasiatheria</taxon>
        <taxon>Perissodactyla</taxon>
        <taxon>Equidae</taxon>
        <taxon>Equus</taxon>
    </lineage>
</organism>
<evidence type="ECO:0000256" key="2">
    <source>
        <dbReference type="ARBA" id="ARBA00022737"/>
    </source>
</evidence>
<keyword evidence="6" id="KW-0732">Signal</keyword>
<dbReference type="Pfam" id="PF22330">
    <property type="entry name" value="Rib_mS39_PPR"/>
    <property type="match status" value="1"/>
</dbReference>
<evidence type="ECO:0000313" key="8">
    <source>
        <dbReference type="Proteomes" id="UP001652662"/>
    </source>
</evidence>
<protein>
    <submittedName>
        <fullName evidence="9">Small ribosomal subunit protein mS39 isoform X1</fullName>
    </submittedName>
</protein>
<evidence type="ECO:0000256" key="3">
    <source>
        <dbReference type="ARBA" id="ARBA00022946"/>
    </source>
</evidence>
<comment type="subcellular location">
    <subcellularLocation>
        <location evidence="1">Mitochondrion</location>
    </subcellularLocation>
</comment>
<dbReference type="GeneID" id="103556952"/>
<feature type="signal peptide" evidence="6">
    <location>
        <begin position="1"/>
        <end position="19"/>
    </location>
</feature>
<keyword evidence="3" id="KW-0809">Transit peptide</keyword>
<evidence type="ECO:0000313" key="9">
    <source>
        <dbReference type="RefSeq" id="XP_070428290.1"/>
    </source>
</evidence>
<proteinExistence type="predicted"/>
<evidence type="ECO:0000256" key="6">
    <source>
        <dbReference type="SAM" id="SignalP"/>
    </source>
</evidence>
<dbReference type="InterPro" id="IPR033443">
    <property type="entry name" value="PROP1-like_PPR_dom"/>
</dbReference>
<dbReference type="RefSeq" id="XP_070428290.1">
    <property type="nucleotide sequence ID" value="XM_070572189.1"/>
</dbReference>
<feature type="region of interest" description="Disordered" evidence="5">
    <location>
        <begin position="263"/>
        <end position="292"/>
    </location>
</feature>
<keyword evidence="2" id="KW-0677">Repeat</keyword>
<reference evidence="9" key="1">
    <citation type="submission" date="2025-08" db="UniProtKB">
        <authorList>
            <consortium name="RefSeq"/>
        </authorList>
    </citation>
    <scope>IDENTIFICATION</scope>
    <source>
        <tissue evidence="9">Blood</tissue>
    </source>
</reference>
<dbReference type="Pfam" id="PF17177">
    <property type="entry name" value="PPR_long"/>
    <property type="match status" value="1"/>
</dbReference>
<feature type="compositionally biased region" description="Acidic residues" evidence="5">
    <location>
        <begin position="732"/>
        <end position="744"/>
    </location>
</feature>
<dbReference type="InterPro" id="IPR011990">
    <property type="entry name" value="TPR-like_helical_dom_sf"/>
</dbReference>
<evidence type="ECO:0000256" key="4">
    <source>
        <dbReference type="ARBA" id="ARBA00023128"/>
    </source>
</evidence>
<dbReference type="PANTHER" id="PTHR16276:SF1">
    <property type="entry name" value="SMALL RIBOSOMAL SUBUNIT PROTEIN MS39"/>
    <property type="match status" value="1"/>
</dbReference>
<evidence type="ECO:0000259" key="7">
    <source>
        <dbReference type="Pfam" id="PF17177"/>
    </source>
</evidence>
<dbReference type="InterPro" id="IPR037387">
    <property type="entry name" value="PTCD3"/>
</dbReference>
<evidence type="ECO:0000256" key="5">
    <source>
        <dbReference type="SAM" id="MobiDB-lite"/>
    </source>
</evidence>